<organism evidence="2 3">
    <name type="scientific">Nakamurella alba</name>
    <dbReference type="NCBI Taxonomy" id="2665158"/>
    <lineage>
        <taxon>Bacteria</taxon>
        <taxon>Bacillati</taxon>
        <taxon>Actinomycetota</taxon>
        <taxon>Actinomycetes</taxon>
        <taxon>Nakamurellales</taxon>
        <taxon>Nakamurellaceae</taxon>
        <taxon>Nakamurella</taxon>
    </lineage>
</organism>
<dbReference type="EMBL" id="WLYK01000001">
    <property type="protein sequence ID" value="MTD12478.1"/>
    <property type="molecule type" value="Genomic_DNA"/>
</dbReference>
<evidence type="ECO:0000313" key="3">
    <source>
        <dbReference type="Proteomes" id="UP000460221"/>
    </source>
</evidence>
<proteinExistence type="predicted"/>
<evidence type="ECO:0000256" key="1">
    <source>
        <dbReference type="SAM" id="MobiDB-lite"/>
    </source>
</evidence>
<dbReference type="Proteomes" id="UP000460221">
    <property type="component" value="Unassembled WGS sequence"/>
</dbReference>
<gene>
    <name evidence="2" type="ORF">GIS00_00785</name>
</gene>
<keyword evidence="3" id="KW-1185">Reference proteome</keyword>
<feature type="region of interest" description="Disordered" evidence="1">
    <location>
        <begin position="166"/>
        <end position="185"/>
    </location>
</feature>
<dbReference type="AlphaFoldDB" id="A0A7K1FEF2"/>
<reference evidence="2 3" key="1">
    <citation type="submission" date="2019-11" db="EMBL/GenBank/DDBJ databases">
        <authorList>
            <person name="Jiang L.-Q."/>
        </authorList>
    </citation>
    <scope>NUCLEOTIDE SEQUENCE [LARGE SCALE GENOMIC DNA]</scope>
    <source>
        <strain evidence="2 3">YIM 132087</strain>
    </source>
</reference>
<accession>A0A7K1FEF2</accession>
<sequence length="185" mass="19925">MEYSANALHAAIRALDEVVRPVVEAADDAQAADQLTLVTDTLRFLELRLADLPRRSAFLLQNSVDLAAALAEDLADESPDTAGMLVSAARRAAELPSGGDALAEVTGAIRETLRNLLSWRDPALRRSAAWHVLAGERRRITADRAWFAPLGFDTDPDTLATLDEAMPIPLPAGAPPPRRARQETG</sequence>
<name>A0A7K1FEF2_9ACTN</name>
<dbReference type="RefSeq" id="WP_154766540.1">
    <property type="nucleotide sequence ID" value="NZ_WLYK01000001.1"/>
</dbReference>
<evidence type="ECO:0000313" key="2">
    <source>
        <dbReference type="EMBL" id="MTD12478.1"/>
    </source>
</evidence>
<comment type="caution">
    <text evidence="2">The sequence shown here is derived from an EMBL/GenBank/DDBJ whole genome shotgun (WGS) entry which is preliminary data.</text>
</comment>
<feature type="compositionally biased region" description="Pro residues" evidence="1">
    <location>
        <begin position="168"/>
        <end position="177"/>
    </location>
</feature>
<protein>
    <submittedName>
        <fullName evidence="2">Uncharacterized protein</fullName>
    </submittedName>
</protein>